<protein>
    <submittedName>
        <fullName evidence="1">Uncharacterized protein</fullName>
    </submittedName>
</protein>
<proteinExistence type="predicted"/>
<name>A0A3E3I5V9_9FIRM</name>
<comment type="caution">
    <text evidence="1">The sequence shown here is derived from an EMBL/GenBank/DDBJ whole genome shotgun (WGS) entry which is preliminary data.</text>
</comment>
<evidence type="ECO:0000313" key="1">
    <source>
        <dbReference type="EMBL" id="RGE61042.1"/>
    </source>
</evidence>
<reference evidence="1" key="1">
    <citation type="submission" date="2018-08" db="EMBL/GenBank/DDBJ databases">
        <title>A genome reference for cultivated species of the human gut microbiota.</title>
        <authorList>
            <person name="Zou Y."/>
            <person name="Xue W."/>
            <person name="Luo G."/>
        </authorList>
    </citation>
    <scope>NUCLEOTIDE SEQUENCE [LARGE SCALE GENOMIC DNA]</scope>
    <source>
        <strain evidence="1">TF05-5AC</strain>
    </source>
</reference>
<organism evidence="1 2">
    <name type="scientific">Eisenbergiella massiliensis</name>
    <dbReference type="NCBI Taxonomy" id="1720294"/>
    <lineage>
        <taxon>Bacteria</taxon>
        <taxon>Bacillati</taxon>
        <taxon>Bacillota</taxon>
        <taxon>Clostridia</taxon>
        <taxon>Lachnospirales</taxon>
        <taxon>Lachnospiraceae</taxon>
        <taxon>Eisenbergiella</taxon>
    </lineage>
</organism>
<evidence type="ECO:0000313" key="2">
    <source>
        <dbReference type="Proteomes" id="UP000260812"/>
    </source>
</evidence>
<gene>
    <name evidence="1" type="ORF">DXC51_10910</name>
</gene>
<accession>A0A3E3I5V9</accession>
<dbReference type="AlphaFoldDB" id="A0A3E3I5V9"/>
<dbReference type="Proteomes" id="UP000260812">
    <property type="component" value="Unassembled WGS sequence"/>
</dbReference>
<keyword evidence="2" id="KW-1185">Reference proteome</keyword>
<dbReference type="EMBL" id="QVLV01000006">
    <property type="protein sequence ID" value="RGE61042.1"/>
    <property type="molecule type" value="Genomic_DNA"/>
</dbReference>
<sequence>MCSLYPFSDLVKEPLFFLKNSRAMVNLRHIVTGKISFLYSIRHKFRISKILKKITQEPEYKA</sequence>